<dbReference type="Pfam" id="PF07603">
    <property type="entry name" value="Lcl_C"/>
    <property type="match status" value="2"/>
</dbReference>
<keyword evidence="1" id="KW-0732">Signal</keyword>
<feature type="domain" description="Lcl C-terminal" evidence="2">
    <location>
        <begin position="85"/>
        <end position="224"/>
    </location>
</feature>
<comment type="caution">
    <text evidence="3">The sequence shown here is derived from an EMBL/GenBank/DDBJ whole genome shotgun (WGS) entry which is preliminary data.</text>
</comment>
<dbReference type="PANTHER" id="PTHR35812:SF1">
    <property type="entry name" value="LIPOPROTEIN"/>
    <property type="match status" value="1"/>
</dbReference>
<accession>A0ABW3BPI6</accession>
<dbReference type="Proteomes" id="UP001597011">
    <property type="component" value="Unassembled WGS sequence"/>
</dbReference>
<feature type="signal peptide" evidence="1">
    <location>
        <begin position="1"/>
        <end position="18"/>
    </location>
</feature>
<evidence type="ECO:0000313" key="4">
    <source>
        <dbReference type="Proteomes" id="UP001597011"/>
    </source>
</evidence>
<dbReference type="EMBL" id="JBHTIB010000002">
    <property type="protein sequence ID" value="MFD0835035.1"/>
    <property type="molecule type" value="Genomic_DNA"/>
</dbReference>
<feature type="chain" id="PRO_5046714838" evidence="1">
    <location>
        <begin position="19"/>
        <end position="406"/>
    </location>
</feature>
<keyword evidence="4" id="KW-1185">Reference proteome</keyword>
<dbReference type="PROSITE" id="PS51257">
    <property type="entry name" value="PROKAR_LIPOPROTEIN"/>
    <property type="match status" value="1"/>
</dbReference>
<reference evidence="4" key="1">
    <citation type="journal article" date="2019" name="Int. J. Syst. Evol. Microbiol.">
        <title>The Global Catalogue of Microorganisms (GCM) 10K type strain sequencing project: providing services to taxonomists for standard genome sequencing and annotation.</title>
        <authorList>
            <consortium name="The Broad Institute Genomics Platform"/>
            <consortium name="The Broad Institute Genome Sequencing Center for Infectious Disease"/>
            <person name="Wu L."/>
            <person name="Ma J."/>
        </authorList>
    </citation>
    <scope>NUCLEOTIDE SEQUENCE [LARGE SCALE GENOMIC DNA]</scope>
    <source>
        <strain evidence="4">CCUG 60529</strain>
    </source>
</reference>
<name>A0ABW3BPI6_9FLAO</name>
<sequence>MKHPFCLMLFFISSLLLTSCNNDDNANDSTDNLPNVSGYPIVDTGTTSFYSNTAIIATPSVGQAFYGQDASYSGNQPAYTNNNDGTITDHVTGLMWAQDMGDKITFDAVKTKAANATLGGHTDWRVPTLKELYSLILFTGKVKGETAITMFIDTHYFNQPIGDVSLGEREIDAQVWSATEYVGKTMNNVETVFGVNFVDGRIKGYPKYKPATGAANTMYLRMVRGNSDYGQNNFVDNGDGTISDLATGLMWQKADDGVARDWETALSYSESLTLANYTDWRLPNAKELQSIVDYSRSPQTTNSPAINPLFQTTEINDPDGNPGHYPFFWSSTSHLDGVNPYTTAVYIAFGEGLGKMNGILMDVHGAGCQRSDPKSGNSADYPQYFGPQGDVQYVYNYVRAVRTISK</sequence>
<proteinExistence type="predicted"/>
<dbReference type="InterPro" id="IPR011460">
    <property type="entry name" value="Lcl_C"/>
</dbReference>
<dbReference type="PANTHER" id="PTHR35812">
    <property type="entry name" value="LIPOPROTEIN"/>
    <property type="match status" value="1"/>
</dbReference>
<evidence type="ECO:0000256" key="1">
    <source>
        <dbReference type="SAM" id="SignalP"/>
    </source>
</evidence>
<evidence type="ECO:0000259" key="2">
    <source>
        <dbReference type="Pfam" id="PF07603"/>
    </source>
</evidence>
<dbReference type="RefSeq" id="WP_379939800.1">
    <property type="nucleotide sequence ID" value="NZ_JBHTIB010000002.1"/>
</dbReference>
<gene>
    <name evidence="3" type="ORF">ACFQ0I_04620</name>
</gene>
<evidence type="ECO:0000313" key="3">
    <source>
        <dbReference type="EMBL" id="MFD0835035.1"/>
    </source>
</evidence>
<organism evidence="3 4">
    <name type="scientific">Mariniflexile aquimaris</name>
    <dbReference type="NCBI Taxonomy" id="881009"/>
    <lineage>
        <taxon>Bacteria</taxon>
        <taxon>Pseudomonadati</taxon>
        <taxon>Bacteroidota</taxon>
        <taxon>Flavobacteriia</taxon>
        <taxon>Flavobacteriales</taxon>
        <taxon>Flavobacteriaceae</taxon>
        <taxon>Mariniflexile</taxon>
    </lineage>
</organism>
<feature type="domain" description="Lcl C-terminal" evidence="2">
    <location>
        <begin position="240"/>
        <end position="351"/>
    </location>
</feature>
<protein>
    <submittedName>
        <fullName evidence="3">DUF1566 domain-containing protein</fullName>
    </submittedName>
</protein>